<dbReference type="InterPro" id="IPR050475">
    <property type="entry name" value="Prenyltransferase_related"/>
</dbReference>
<name>A0ABV2MY12_9HYPH</name>
<accession>A0ABV2MY12</accession>
<dbReference type="InterPro" id="IPR023214">
    <property type="entry name" value="HAD_sf"/>
</dbReference>
<evidence type="ECO:0000256" key="2">
    <source>
        <dbReference type="ARBA" id="ARBA00022475"/>
    </source>
</evidence>
<keyword evidence="3 6" id="KW-0812">Transmembrane</keyword>
<dbReference type="Gene3D" id="3.40.50.1000">
    <property type="entry name" value="HAD superfamily/HAD-like"/>
    <property type="match status" value="1"/>
</dbReference>
<evidence type="ECO:0000256" key="4">
    <source>
        <dbReference type="ARBA" id="ARBA00022989"/>
    </source>
</evidence>
<reference evidence="7 8" key="1">
    <citation type="submission" date="2024-06" db="EMBL/GenBank/DDBJ databases">
        <title>Genomic Encyclopedia of Type Strains, Phase IV (KMG-IV): sequencing the most valuable type-strain genomes for metagenomic binning, comparative biology and taxonomic classification.</title>
        <authorList>
            <person name="Goeker M."/>
        </authorList>
    </citation>
    <scope>NUCLEOTIDE SEQUENCE [LARGE SCALE GENOMIC DNA]</scope>
    <source>
        <strain evidence="7 8">DSM 27865</strain>
    </source>
</reference>
<gene>
    <name evidence="7" type="ORF">ABID37_001911</name>
</gene>
<evidence type="ECO:0000256" key="5">
    <source>
        <dbReference type="ARBA" id="ARBA00023136"/>
    </source>
</evidence>
<feature type="transmembrane region" description="Helical" evidence="6">
    <location>
        <begin position="217"/>
        <end position="238"/>
    </location>
</feature>
<dbReference type="CDD" id="cd13963">
    <property type="entry name" value="PT_UbiA_2"/>
    <property type="match status" value="1"/>
</dbReference>
<feature type="transmembrane region" description="Helical" evidence="6">
    <location>
        <begin position="339"/>
        <end position="357"/>
    </location>
</feature>
<proteinExistence type="predicted"/>
<keyword evidence="8" id="KW-1185">Reference proteome</keyword>
<evidence type="ECO:0000313" key="8">
    <source>
        <dbReference type="Proteomes" id="UP001549076"/>
    </source>
</evidence>
<dbReference type="CDD" id="cd07519">
    <property type="entry name" value="HAD_PTase"/>
    <property type="match status" value="1"/>
</dbReference>
<dbReference type="NCBIfam" id="NF006088">
    <property type="entry name" value="PRK08238.1"/>
    <property type="match status" value="1"/>
</dbReference>
<comment type="caution">
    <text evidence="7">The sequence shown here is derived from an EMBL/GenBank/DDBJ whole genome shotgun (WGS) entry which is preliminary data.</text>
</comment>
<dbReference type="InterPro" id="IPR044878">
    <property type="entry name" value="UbiA_sf"/>
</dbReference>
<keyword evidence="2" id="KW-1003">Cell membrane</keyword>
<dbReference type="RefSeq" id="WP_354194026.1">
    <property type="nucleotide sequence ID" value="NZ_JBEPML010000005.1"/>
</dbReference>
<evidence type="ECO:0000256" key="1">
    <source>
        <dbReference type="ARBA" id="ARBA00004141"/>
    </source>
</evidence>
<evidence type="ECO:0000256" key="3">
    <source>
        <dbReference type="ARBA" id="ARBA00022692"/>
    </source>
</evidence>
<dbReference type="PANTHER" id="PTHR42723:SF1">
    <property type="entry name" value="CHLOROPHYLL SYNTHASE, CHLOROPLASTIC"/>
    <property type="match status" value="1"/>
</dbReference>
<evidence type="ECO:0000256" key="6">
    <source>
        <dbReference type="SAM" id="Phobius"/>
    </source>
</evidence>
<keyword evidence="4 6" id="KW-1133">Transmembrane helix</keyword>
<dbReference type="InterPro" id="IPR036412">
    <property type="entry name" value="HAD-like_sf"/>
</dbReference>
<dbReference type="Proteomes" id="UP001549076">
    <property type="component" value="Unassembled WGS sequence"/>
</dbReference>
<dbReference type="InterPro" id="IPR000537">
    <property type="entry name" value="UbiA_prenyltransferase"/>
</dbReference>
<protein>
    <submittedName>
        <fullName evidence="7">4-hydroxybenzoate polyprenyltransferase/phosphoglycolate phosphatase-like HAD superfamily hydrolase</fullName>
    </submittedName>
</protein>
<evidence type="ECO:0000313" key="7">
    <source>
        <dbReference type="EMBL" id="MET3791703.1"/>
    </source>
</evidence>
<dbReference type="Pfam" id="PF12710">
    <property type="entry name" value="HAD"/>
    <property type="match status" value="1"/>
</dbReference>
<dbReference type="Pfam" id="PF01040">
    <property type="entry name" value="UbiA"/>
    <property type="match status" value="1"/>
</dbReference>
<organism evidence="7 8">
    <name type="scientific">Aquamicrobium terrae</name>
    <dbReference type="NCBI Taxonomy" id="1324945"/>
    <lineage>
        <taxon>Bacteria</taxon>
        <taxon>Pseudomonadati</taxon>
        <taxon>Pseudomonadota</taxon>
        <taxon>Alphaproteobacteria</taxon>
        <taxon>Hyphomicrobiales</taxon>
        <taxon>Phyllobacteriaceae</taxon>
        <taxon>Aquamicrobium</taxon>
    </lineage>
</organism>
<feature type="transmembrane region" description="Helical" evidence="6">
    <location>
        <begin position="418"/>
        <end position="436"/>
    </location>
</feature>
<feature type="transmembrane region" description="Helical" evidence="6">
    <location>
        <begin position="313"/>
        <end position="333"/>
    </location>
</feature>
<dbReference type="PANTHER" id="PTHR42723">
    <property type="entry name" value="CHLOROPHYLL SYNTHASE"/>
    <property type="match status" value="1"/>
</dbReference>
<comment type="subcellular location">
    <subcellularLocation>
        <location evidence="1">Membrane</location>
        <topology evidence="1">Multi-pass membrane protein</topology>
    </subcellularLocation>
</comment>
<dbReference type="EMBL" id="JBEPML010000005">
    <property type="protein sequence ID" value="MET3791703.1"/>
    <property type="molecule type" value="Genomic_DNA"/>
</dbReference>
<feature type="transmembrane region" description="Helical" evidence="6">
    <location>
        <begin position="274"/>
        <end position="301"/>
    </location>
</feature>
<sequence>MDRLPILAVDLDRTLIDGNILHEAAWEYASRNIWGFLQALVLLLLGRAQFKAHLSRCVTVDPARLAYNPEVLDYIRDWRAQGGKAALVTATDQHVAKAIADHLGLFDEAHGSDGTHNLKGNRKAGFLVQRYGAGAYDYIGDAHADLPVWNSARKAITVGLSPMERNQVHSLGGEVVHLPGTRKDIGPYIKALRPHQWAKNVLVFLPLIASHETSPSMWFNGVAAFICFSLVASSVYVLNDLLDLSADRIHPRKCKRPLASGALPIEHGTWMVPALLLGGCLFGLLVQSLAFFGVIALYYLLTLAYSLSLKRKLIIDICTLAGLYTLRIFAGGTAAGLPISEWLLAFSIFFFFSLAAVKRQGELVDTAHSGHTKVAGRGYECDDRLIVSMMAVSSGYVADLVLALYLDSPTVRQLYAHPVYLWGICPILLYWISRMVMTAHRGWMDDDPIVFAMKDPVSRYCGVIVCLVITAGVV</sequence>
<feature type="transmembrane region" description="Helical" evidence="6">
    <location>
        <begin position="385"/>
        <end position="406"/>
    </location>
</feature>
<dbReference type="SUPFAM" id="SSF56784">
    <property type="entry name" value="HAD-like"/>
    <property type="match status" value="1"/>
</dbReference>
<keyword evidence="5 6" id="KW-0472">Membrane</keyword>
<dbReference type="Gene3D" id="1.10.357.140">
    <property type="entry name" value="UbiA prenyltransferase"/>
    <property type="match status" value="1"/>
</dbReference>